<dbReference type="InterPro" id="IPR029787">
    <property type="entry name" value="Nucleotide_cyclase"/>
</dbReference>
<dbReference type="CDD" id="cd01949">
    <property type="entry name" value="GGDEF"/>
    <property type="match status" value="1"/>
</dbReference>
<dbReference type="PANTHER" id="PTHR45138">
    <property type="entry name" value="REGULATORY COMPONENTS OF SENSORY TRANSDUCTION SYSTEM"/>
    <property type="match status" value="1"/>
</dbReference>
<gene>
    <name evidence="2" type="ORF">QE109_11570</name>
</gene>
<dbReference type="SMART" id="SM00267">
    <property type="entry name" value="GGDEF"/>
    <property type="match status" value="1"/>
</dbReference>
<reference evidence="2 3" key="1">
    <citation type="submission" date="2023-04" db="EMBL/GenBank/DDBJ databases">
        <title>Fusibacter bizertensis strain WBS, isolated from littoral bottom sediments of the Arctic seas - biochemical and genomic analysis.</title>
        <authorList>
            <person name="Brioukhanov A.L."/>
        </authorList>
    </citation>
    <scope>NUCLEOTIDE SEQUENCE [LARGE SCALE GENOMIC DNA]</scope>
    <source>
        <strain evidence="2 3">WBS</strain>
    </source>
</reference>
<proteinExistence type="predicted"/>
<dbReference type="EMBL" id="JARYZI010000007">
    <property type="protein sequence ID" value="MDH8678792.1"/>
    <property type="molecule type" value="Genomic_DNA"/>
</dbReference>
<dbReference type="GO" id="GO:0052621">
    <property type="term" value="F:diguanylate cyclase activity"/>
    <property type="evidence" value="ECO:0007669"/>
    <property type="project" value="UniProtKB-EC"/>
</dbReference>
<feature type="domain" description="GGDEF" evidence="1">
    <location>
        <begin position="162"/>
        <end position="300"/>
    </location>
</feature>
<dbReference type="InterPro" id="IPR050469">
    <property type="entry name" value="Diguanylate_Cyclase"/>
</dbReference>
<dbReference type="InterPro" id="IPR043128">
    <property type="entry name" value="Rev_trsase/Diguanyl_cyclase"/>
</dbReference>
<accession>A0ABT6NEG4</accession>
<keyword evidence="2" id="KW-0548">Nucleotidyltransferase</keyword>
<keyword evidence="3" id="KW-1185">Reference proteome</keyword>
<evidence type="ECO:0000313" key="2">
    <source>
        <dbReference type="EMBL" id="MDH8678792.1"/>
    </source>
</evidence>
<dbReference type="Gene3D" id="3.30.70.270">
    <property type="match status" value="1"/>
</dbReference>
<dbReference type="RefSeq" id="WP_281094682.1">
    <property type="nucleotide sequence ID" value="NZ_JARYZI010000007.1"/>
</dbReference>
<dbReference type="InterPro" id="IPR000160">
    <property type="entry name" value="GGDEF_dom"/>
</dbReference>
<organism evidence="2 3">
    <name type="scientific">Fusibacter bizertensis</name>
    <dbReference type="NCBI Taxonomy" id="1488331"/>
    <lineage>
        <taxon>Bacteria</taxon>
        <taxon>Bacillati</taxon>
        <taxon>Bacillota</taxon>
        <taxon>Clostridia</taxon>
        <taxon>Eubacteriales</taxon>
        <taxon>Eubacteriales Family XII. Incertae Sedis</taxon>
        <taxon>Fusibacter</taxon>
    </lineage>
</organism>
<dbReference type="PROSITE" id="PS50887">
    <property type="entry name" value="GGDEF"/>
    <property type="match status" value="1"/>
</dbReference>
<dbReference type="SUPFAM" id="SSF55073">
    <property type="entry name" value="Nucleotide cyclase"/>
    <property type="match status" value="1"/>
</dbReference>
<dbReference type="EC" id="2.7.7.65" evidence="2"/>
<protein>
    <submittedName>
        <fullName evidence="2">GGDEF domain-containing protein</fullName>
        <ecNumber evidence="2">2.7.7.65</ecNumber>
    </submittedName>
</protein>
<name>A0ABT6NEG4_9FIRM</name>
<evidence type="ECO:0000313" key="3">
    <source>
        <dbReference type="Proteomes" id="UP001158045"/>
    </source>
</evidence>
<dbReference type="NCBIfam" id="TIGR00254">
    <property type="entry name" value="GGDEF"/>
    <property type="match status" value="1"/>
</dbReference>
<evidence type="ECO:0000259" key="1">
    <source>
        <dbReference type="PROSITE" id="PS50887"/>
    </source>
</evidence>
<dbReference type="Proteomes" id="UP001158045">
    <property type="component" value="Unassembled WGS sequence"/>
</dbReference>
<comment type="caution">
    <text evidence="2">The sequence shown here is derived from an EMBL/GenBank/DDBJ whole genome shotgun (WGS) entry which is preliminary data.</text>
</comment>
<keyword evidence="2" id="KW-0808">Transferase</keyword>
<dbReference type="Pfam" id="PF00990">
    <property type="entry name" value="GGDEF"/>
    <property type="match status" value="1"/>
</dbReference>
<sequence>MDRHKDSRELNVELIEKIYDVIRYVNPIVKSDDDQITDFKINESDTHCYSFWQSNEVCKNCISMRALNENKVTMKFEYSCGKLFMVTAVPEKENNRVLELIRDVSNDHLLDNIDGLSEDLIIDKIVKLNKEIITDPLTGLYNRRFLDERMPFEIAKAYANKLSISVIMGDIDHFKDVNDNYGHVVGDQVIKEFSDLLMLAIRDYDDWIVRFGGEEFLIFLFAIDKENLIKRIEKIRENVESHVFCSDEYAIKVTASFGIYTNSEIKKDDLDKGLQFIHFADEALYLAKENGRNRCELYKLDGIN</sequence>
<dbReference type="PANTHER" id="PTHR45138:SF9">
    <property type="entry name" value="DIGUANYLATE CYCLASE DGCM-RELATED"/>
    <property type="match status" value="1"/>
</dbReference>